<protein>
    <submittedName>
        <fullName evidence="3">Alpha/beta fold hydrolase</fullName>
    </submittedName>
</protein>
<dbReference type="PANTHER" id="PTHR11487:SF0">
    <property type="entry name" value="S-ACYL FATTY ACID SYNTHASE THIOESTERASE, MEDIUM CHAIN"/>
    <property type="match status" value="1"/>
</dbReference>
<dbReference type="InterPro" id="IPR012223">
    <property type="entry name" value="TEII"/>
</dbReference>
<dbReference type="Pfam" id="PF00975">
    <property type="entry name" value="Thioesterase"/>
    <property type="match status" value="1"/>
</dbReference>
<evidence type="ECO:0000256" key="1">
    <source>
        <dbReference type="ARBA" id="ARBA00007169"/>
    </source>
</evidence>
<dbReference type="InterPro" id="IPR001031">
    <property type="entry name" value="Thioesterase"/>
</dbReference>
<evidence type="ECO:0000259" key="2">
    <source>
        <dbReference type="Pfam" id="PF00975"/>
    </source>
</evidence>
<dbReference type="Proteomes" id="UP001222434">
    <property type="component" value="Unassembled WGS sequence"/>
</dbReference>
<comment type="caution">
    <text evidence="3">The sequence shown here is derived from an EMBL/GenBank/DDBJ whole genome shotgun (WGS) entry which is preliminary data.</text>
</comment>
<proteinExistence type="inferred from homology"/>
<dbReference type="Gene3D" id="3.40.50.1820">
    <property type="entry name" value="alpha/beta hydrolase"/>
    <property type="match status" value="1"/>
</dbReference>
<dbReference type="SUPFAM" id="SSF53474">
    <property type="entry name" value="alpha/beta-Hydrolases"/>
    <property type="match status" value="1"/>
</dbReference>
<reference evidence="3" key="2">
    <citation type="journal article" date="2022" name="J. Evol. Biol.">
        <title>Pre- and post-association barriers to host switching in sympatric mutualists.</title>
        <authorList>
            <person name="Dinges Z.M."/>
            <person name="Phillips R.K."/>
            <person name="Lively C.M."/>
            <person name="Bashey F."/>
        </authorList>
    </citation>
    <scope>NUCLEOTIDE SEQUENCE</scope>
    <source>
        <strain evidence="3">MC_266_E_2016</strain>
    </source>
</reference>
<dbReference type="InterPro" id="IPR029058">
    <property type="entry name" value="AB_hydrolase_fold"/>
</dbReference>
<dbReference type="GO" id="GO:0016787">
    <property type="term" value="F:hydrolase activity"/>
    <property type="evidence" value="ECO:0007669"/>
    <property type="project" value="UniProtKB-KW"/>
</dbReference>
<comment type="similarity">
    <text evidence="1">Belongs to the thioesterase family.</text>
</comment>
<feature type="domain" description="Thioesterase" evidence="2">
    <location>
        <begin position="19"/>
        <end position="239"/>
    </location>
</feature>
<gene>
    <name evidence="3" type="ORF">KKJ01_15805</name>
</gene>
<name>A0AAJ1JBI1_XENBV</name>
<dbReference type="PANTHER" id="PTHR11487">
    <property type="entry name" value="THIOESTERASE"/>
    <property type="match status" value="1"/>
</dbReference>
<dbReference type="EMBL" id="JAILSO010000068">
    <property type="protein sequence ID" value="MDE1479656.1"/>
    <property type="molecule type" value="Genomic_DNA"/>
</dbReference>
<dbReference type="GO" id="GO:0008610">
    <property type="term" value="P:lipid biosynthetic process"/>
    <property type="evidence" value="ECO:0007669"/>
    <property type="project" value="TreeGrafter"/>
</dbReference>
<organism evidence="3 4">
    <name type="scientific">Xenorhabdus bovienii</name>
    <name type="common">Xenorhabdus nematophila subsp. bovienii</name>
    <dbReference type="NCBI Taxonomy" id="40576"/>
    <lineage>
        <taxon>Bacteria</taxon>
        <taxon>Pseudomonadati</taxon>
        <taxon>Pseudomonadota</taxon>
        <taxon>Gammaproteobacteria</taxon>
        <taxon>Enterobacterales</taxon>
        <taxon>Morganellaceae</taxon>
        <taxon>Xenorhabdus</taxon>
    </lineage>
</organism>
<dbReference type="RefSeq" id="WP_274713208.1">
    <property type="nucleotide sequence ID" value="NZ_JAILSO010000068.1"/>
</dbReference>
<keyword evidence="3" id="KW-0378">Hydrolase</keyword>
<accession>A0AAJ1JBI1</accession>
<reference evidence="3" key="1">
    <citation type="submission" date="2021-08" db="EMBL/GenBank/DDBJ databases">
        <authorList>
            <person name="Papudeshi B."/>
            <person name="Bashey-Visser F."/>
        </authorList>
    </citation>
    <scope>NUCLEOTIDE SEQUENCE</scope>
    <source>
        <strain evidence="3">MC_266_E_2016</strain>
    </source>
</reference>
<evidence type="ECO:0000313" key="4">
    <source>
        <dbReference type="Proteomes" id="UP001222434"/>
    </source>
</evidence>
<dbReference type="AlphaFoldDB" id="A0AAJ1JBI1"/>
<sequence>MERNKLFIIPEPVNSPRLRIFCFPYAGGSAKTYLDWAEHFTDNIEIVAVQPPGRTTRLDEAPYEDLYSLVDELMAHAEFITKIPYAFIGHSLGCRVAFELACKLQSCGYPVPVHFFVSGCTAPHLRHNFPDTHDLPHDEFIRELRKMNGATDEVLLNSELMDFLLPVLKADFKMAETYQAKRCLLKSPITVLSGDSDPDIKPIELYAWSELSSEGLTVQYIPGDHFFIDQNKEKVIEVMLALLSQRFCGSVALSGHQVSSPVFERVQNDVPDPKRV</sequence>
<evidence type="ECO:0000313" key="3">
    <source>
        <dbReference type="EMBL" id="MDE1479656.1"/>
    </source>
</evidence>